<evidence type="ECO:0000313" key="1">
    <source>
        <dbReference type="EMBL" id="GEC95032.1"/>
    </source>
</evidence>
<reference evidence="1 2" key="1">
    <citation type="submission" date="2019-06" db="EMBL/GenBank/DDBJ databases">
        <title>Whole genome shotgun sequence of Zoogloea ramigera NBRC 15342.</title>
        <authorList>
            <person name="Hosoyama A."/>
            <person name="Uohara A."/>
            <person name="Ohji S."/>
            <person name="Ichikawa N."/>
        </authorList>
    </citation>
    <scope>NUCLEOTIDE SEQUENCE [LARGE SCALE GENOMIC DNA]</scope>
    <source>
        <strain evidence="1 2">NBRC 15342</strain>
    </source>
</reference>
<proteinExistence type="predicted"/>
<gene>
    <name evidence="1" type="ORF">ZRA01_11050</name>
</gene>
<name>A0A4Y4CSI7_ZOORA</name>
<protein>
    <submittedName>
        <fullName evidence="1">Uncharacterized protein</fullName>
    </submittedName>
</protein>
<keyword evidence="2" id="KW-1185">Reference proteome</keyword>
<sequence length="86" mass="9065">MAAVHAIEIADGQHAAVFGALGNATENLHGAESGKSADYSVAWVGSWKWEAGSGARALARDPRDSDPKRKWADTGPLPTSYCPFPI</sequence>
<organism evidence="1 2">
    <name type="scientific">Zoogloea ramigera</name>
    <dbReference type="NCBI Taxonomy" id="350"/>
    <lineage>
        <taxon>Bacteria</taxon>
        <taxon>Pseudomonadati</taxon>
        <taxon>Pseudomonadota</taxon>
        <taxon>Betaproteobacteria</taxon>
        <taxon>Rhodocyclales</taxon>
        <taxon>Zoogloeaceae</taxon>
        <taxon>Zoogloea</taxon>
    </lineage>
</organism>
<dbReference type="Proteomes" id="UP000318422">
    <property type="component" value="Unassembled WGS sequence"/>
</dbReference>
<dbReference type="AlphaFoldDB" id="A0A4Y4CSI7"/>
<evidence type="ECO:0000313" key="2">
    <source>
        <dbReference type="Proteomes" id="UP000318422"/>
    </source>
</evidence>
<accession>A0A4Y4CSI7</accession>
<dbReference type="EMBL" id="BJNV01000012">
    <property type="protein sequence ID" value="GEC95032.1"/>
    <property type="molecule type" value="Genomic_DNA"/>
</dbReference>
<comment type="caution">
    <text evidence="1">The sequence shown here is derived from an EMBL/GenBank/DDBJ whole genome shotgun (WGS) entry which is preliminary data.</text>
</comment>